<feature type="transmembrane region" description="Helical" evidence="1">
    <location>
        <begin position="160"/>
        <end position="178"/>
    </location>
</feature>
<evidence type="ECO:0000313" key="3">
    <source>
        <dbReference type="Proteomes" id="UP000529710"/>
    </source>
</evidence>
<feature type="transmembrane region" description="Helical" evidence="1">
    <location>
        <begin position="87"/>
        <end position="112"/>
    </location>
</feature>
<reference evidence="2 3" key="1">
    <citation type="submission" date="2020-02" db="EMBL/GenBank/DDBJ databases">
        <title>Characterization of phylogenetic diversity of novel bifidobacterial species isolated in Czech ZOOs.</title>
        <authorList>
            <person name="Lugli G.A."/>
            <person name="Vera N.B."/>
            <person name="Ventura M."/>
        </authorList>
    </citation>
    <scope>NUCLEOTIDE SEQUENCE [LARGE SCALE GENOMIC DNA]</scope>
    <source>
        <strain evidence="2 3">DSM 109960</strain>
    </source>
</reference>
<proteinExistence type="predicted"/>
<keyword evidence="1" id="KW-0472">Membrane</keyword>
<keyword evidence="3" id="KW-1185">Reference proteome</keyword>
<feature type="transmembrane region" description="Helical" evidence="1">
    <location>
        <begin position="12"/>
        <end position="29"/>
    </location>
</feature>
<gene>
    <name evidence="2" type="ORF">G1C98_1115</name>
</gene>
<feature type="transmembrane region" description="Helical" evidence="1">
    <location>
        <begin position="184"/>
        <end position="203"/>
    </location>
</feature>
<feature type="transmembrane region" description="Helical" evidence="1">
    <location>
        <begin position="132"/>
        <end position="153"/>
    </location>
</feature>
<accession>A0A7Y0HW02</accession>
<sequence>MGKETTRNSNFEFLRIVAMLAITLCHFVARKYILSGDIPIRWISVMLVDFWGLGDCLFFGITSWYLCMSNPTGKKAFRRVWQLEKQLWFYAIGIFAVLAILQFGFGLYPFFASKGALAKAGLSSVAPVISELWWYPTAYVLFVLLHPFINACLRACGERIHRGLALSAFAIWGVIPFFPLNMKLSVFLFLYQYVMLSYVRWYHDDLLRSRRLKTMLLAVGLGVGICFDSVMAVAGAIGKLGRNYTYMSQPWSFPSLFVALGLLMWAYQREESHSKAINIMASATLAPYVITKYTPLTLAVKHWIDELTAGMNAGFGLMLNVVLILVMFMLCIAIDLVRQALFRVTVDRKPGAWFAVVWDCMENRAKPAISEKWARIVQG</sequence>
<evidence type="ECO:0008006" key="4">
    <source>
        <dbReference type="Google" id="ProtNLM"/>
    </source>
</evidence>
<keyword evidence="1" id="KW-0812">Transmembrane</keyword>
<feature type="transmembrane region" description="Helical" evidence="1">
    <location>
        <begin position="250"/>
        <end position="267"/>
    </location>
</feature>
<evidence type="ECO:0000313" key="2">
    <source>
        <dbReference type="EMBL" id="NMM96379.1"/>
    </source>
</evidence>
<evidence type="ECO:0000256" key="1">
    <source>
        <dbReference type="SAM" id="Phobius"/>
    </source>
</evidence>
<feature type="transmembrane region" description="Helical" evidence="1">
    <location>
        <begin position="313"/>
        <end position="334"/>
    </location>
</feature>
<organism evidence="2 3">
    <name type="scientific">Bifidobacterium erythrocebi</name>
    <dbReference type="NCBI Taxonomy" id="2675325"/>
    <lineage>
        <taxon>Bacteria</taxon>
        <taxon>Bacillati</taxon>
        <taxon>Actinomycetota</taxon>
        <taxon>Actinomycetes</taxon>
        <taxon>Bifidobacteriales</taxon>
        <taxon>Bifidobacteriaceae</taxon>
        <taxon>Bifidobacterium</taxon>
    </lineage>
</organism>
<feature type="transmembrane region" description="Helical" evidence="1">
    <location>
        <begin position="276"/>
        <end position="293"/>
    </location>
</feature>
<dbReference type="Proteomes" id="UP000529710">
    <property type="component" value="Unassembled WGS sequence"/>
</dbReference>
<feature type="transmembrane region" description="Helical" evidence="1">
    <location>
        <begin position="41"/>
        <end position="66"/>
    </location>
</feature>
<feature type="transmembrane region" description="Helical" evidence="1">
    <location>
        <begin position="215"/>
        <end position="238"/>
    </location>
</feature>
<comment type="caution">
    <text evidence="2">The sequence shown here is derived from an EMBL/GenBank/DDBJ whole genome shotgun (WGS) entry which is preliminary data.</text>
</comment>
<dbReference type="AlphaFoldDB" id="A0A7Y0HW02"/>
<dbReference type="EMBL" id="JAAIIF010000008">
    <property type="protein sequence ID" value="NMM96379.1"/>
    <property type="molecule type" value="Genomic_DNA"/>
</dbReference>
<protein>
    <recommendedName>
        <fullName evidence="4">Acyltransferase</fullName>
    </recommendedName>
</protein>
<name>A0A7Y0HW02_9BIFI</name>
<keyword evidence="1" id="KW-1133">Transmembrane helix</keyword>